<dbReference type="EMBL" id="JAHUTJ010018113">
    <property type="protein sequence ID" value="MED6271332.1"/>
    <property type="molecule type" value="Genomic_DNA"/>
</dbReference>
<proteinExistence type="predicted"/>
<keyword evidence="1" id="KW-1133">Transmembrane helix</keyword>
<name>A0ABU7D823_9TELE</name>
<gene>
    <name evidence="2" type="ORF">CHARACLAT_019136</name>
</gene>
<evidence type="ECO:0000256" key="1">
    <source>
        <dbReference type="SAM" id="Phobius"/>
    </source>
</evidence>
<reference evidence="2 3" key="1">
    <citation type="submission" date="2021-06" db="EMBL/GenBank/DDBJ databases">
        <authorList>
            <person name="Palmer J.M."/>
        </authorList>
    </citation>
    <scope>NUCLEOTIDE SEQUENCE [LARGE SCALE GENOMIC DNA]</scope>
    <source>
        <strain evidence="2 3">CL_MEX2019</strain>
        <tissue evidence="2">Muscle</tissue>
    </source>
</reference>
<evidence type="ECO:0000313" key="3">
    <source>
        <dbReference type="Proteomes" id="UP001352852"/>
    </source>
</evidence>
<protein>
    <submittedName>
        <fullName evidence="2">Uncharacterized protein</fullName>
    </submittedName>
</protein>
<feature type="transmembrane region" description="Helical" evidence="1">
    <location>
        <begin position="80"/>
        <end position="100"/>
    </location>
</feature>
<organism evidence="2 3">
    <name type="scientific">Characodon lateralis</name>
    <dbReference type="NCBI Taxonomy" id="208331"/>
    <lineage>
        <taxon>Eukaryota</taxon>
        <taxon>Metazoa</taxon>
        <taxon>Chordata</taxon>
        <taxon>Craniata</taxon>
        <taxon>Vertebrata</taxon>
        <taxon>Euteleostomi</taxon>
        <taxon>Actinopterygii</taxon>
        <taxon>Neopterygii</taxon>
        <taxon>Teleostei</taxon>
        <taxon>Neoteleostei</taxon>
        <taxon>Acanthomorphata</taxon>
        <taxon>Ovalentaria</taxon>
        <taxon>Atherinomorphae</taxon>
        <taxon>Cyprinodontiformes</taxon>
        <taxon>Goodeidae</taxon>
        <taxon>Characodon</taxon>
    </lineage>
</organism>
<keyword evidence="1" id="KW-0472">Membrane</keyword>
<comment type="caution">
    <text evidence="2">The sequence shown here is derived from an EMBL/GenBank/DDBJ whole genome shotgun (WGS) entry which is preliminary data.</text>
</comment>
<accession>A0ABU7D823</accession>
<sequence length="153" mass="16727">MIQSEGMVYEAVPGTDQKMAPITNVFRQRNEHEGKSLVQRRSGVGSDHVNWLKHYIMGQIFWEEIGVHQVMSGKQTGSGAFVFFYILGTGFVVLGIRAPLGAQLAVLDEEFTLSLKVVAGCSSELYACVPVVLNNLNQIAVTALLFYTSSSLA</sequence>
<keyword evidence="3" id="KW-1185">Reference proteome</keyword>
<keyword evidence="1" id="KW-0812">Transmembrane</keyword>
<evidence type="ECO:0000313" key="2">
    <source>
        <dbReference type="EMBL" id="MED6271332.1"/>
    </source>
</evidence>
<dbReference type="Proteomes" id="UP001352852">
    <property type="component" value="Unassembled WGS sequence"/>
</dbReference>